<dbReference type="PATRIC" id="fig|1121865.3.peg.243"/>
<comment type="caution">
    <text evidence="3">The sequence shown here is derived from an EMBL/GenBank/DDBJ whole genome shotgun (WGS) entry which is preliminary data.</text>
</comment>
<dbReference type="AlphaFoldDB" id="S1NU35"/>
<name>S1NU35_9ENTE</name>
<gene>
    <name evidence="3" type="ORF">I568_00849</name>
</gene>
<proteinExistence type="predicted"/>
<dbReference type="EMBL" id="ASWJ01000004">
    <property type="protein sequence ID" value="EOW84354.1"/>
    <property type="molecule type" value="Genomic_DNA"/>
</dbReference>
<dbReference type="Proteomes" id="UP000014113">
    <property type="component" value="Unassembled WGS sequence"/>
</dbReference>
<reference evidence="3 4" key="1">
    <citation type="submission" date="2013-03" db="EMBL/GenBank/DDBJ databases">
        <title>The Genome Sequence of Enterococcus columbae ATCC_51263 (PacBio/Illumina hybrid assembly).</title>
        <authorList>
            <consortium name="The Broad Institute Genomics Platform"/>
            <consortium name="The Broad Institute Genome Sequencing Center for Infectious Disease"/>
            <person name="Earl A."/>
            <person name="Russ C."/>
            <person name="Gilmore M."/>
            <person name="Surin D."/>
            <person name="Walker B."/>
            <person name="Young S."/>
            <person name="Zeng Q."/>
            <person name="Gargeya S."/>
            <person name="Fitzgerald M."/>
            <person name="Haas B."/>
            <person name="Abouelleil A."/>
            <person name="Allen A.W."/>
            <person name="Alvarado L."/>
            <person name="Arachchi H.M."/>
            <person name="Berlin A.M."/>
            <person name="Chapman S.B."/>
            <person name="Gainer-Dewar J."/>
            <person name="Goldberg J."/>
            <person name="Griggs A."/>
            <person name="Gujja S."/>
            <person name="Hansen M."/>
            <person name="Howarth C."/>
            <person name="Imamovic A."/>
            <person name="Ireland A."/>
            <person name="Larimer J."/>
            <person name="McCowan C."/>
            <person name="Murphy C."/>
            <person name="Pearson M."/>
            <person name="Poon T.W."/>
            <person name="Priest M."/>
            <person name="Roberts A."/>
            <person name="Saif S."/>
            <person name="Shea T."/>
            <person name="Sisk P."/>
            <person name="Sykes S."/>
            <person name="Wortman J."/>
            <person name="Nusbaum C."/>
            <person name="Birren B."/>
        </authorList>
    </citation>
    <scope>NUCLEOTIDE SEQUENCE [LARGE SCALE GENOMIC DNA]</scope>
    <source>
        <strain evidence="3 4">ATCC 51263</strain>
    </source>
</reference>
<dbReference type="STRING" id="1121865.OMW_00251"/>
<evidence type="ECO:0000259" key="2">
    <source>
        <dbReference type="Pfam" id="PF18885"/>
    </source>
</evidence>
<dbReference type="Pfam" id="PF01551">
    <property type="entry name" value="Peptidase_M23"/>
    <property type="match status" value="1"/>
</dbReference>
<organism evidence="3 4">
    <name type="scientific">Enterococcus columbae DSM 7374 = ATCC 51263</name>
    <dbReference type="NCBI Taxonomy" id="1121865"/>
    <lineage>
        <taxon>Bacteria</taxon>
        <taxon>Bacillati</taxon>
        <taxon>Bacillota</taxon>
        <taxon>Bacilli</taxon>
        <taxon>Lactobacillales</taxon>
        <taxon>Enterococcaceae</taxon>
        <taxon>Enterococcus</taxon>
    </lineage>
</organism>
<dbReference type="GO" id="GO:0004222">
    <property type="term" value="F:metalloendopeptidase activity"/>
    <property type="evidence" value="ECO:0007669"/>
    <property type="project" value="TreeGrafter"/>
</dbReference>
<dbReference type="Pfam" id="PF18885">
    <property type="entry name" value="DUF5648"/>
    <property type="match status" value="1"/>
</dbReference>
<evidence type="ECO:0000313" key="3">
    <source>
        <dbReference type="EMBL" id="EOW84354.1"/>
    </source>
</evidence>
<dbReference type="PANTHER" id="PTHR21666:SF270">
    <property type="entry name" value="MUREIN HYDROLASE ACTIVATOR ENVC"/>
    <property type="match status" value="1"/>
</dbReference>
<dbReference type="Gene3D" id="2.70.70.10">
    <property type="entry name" value="Glucose Permease (Domain IIA)"/>
    <property type="match status" value="1"/>
</dbReference>
<dbReference type="RefSeq" id="WP_016182416.1">
    <property type="nucleotide sequence ID" value="NZ_JXKI01000002.1"/>
</dbReference>
<feature type="domain" description="DUF5648" evidence="2">
    <location>
        <begin position="33"/>
        <end position="162"/>
    </location>
</feature>
<dbReference type="eggNOG" id="COG3757">
    <property type="taxonomic scope" value="Bacteria"/>
</dbReference>
<evidence type="ECO:0000259" key="1">
    <source>
        <dbReference type="Pfam" id="PF01551"/>
    </source>
</evidence>
<dbReference type="InterPro" id="IPR043708">
    <property type="entry name" value="DUF5648"/>
</dbReference>
<accession>S1NU35</accession>
<dbReference type="eggNOG" id="COG4942">
    <property type="taxonomic scope" value="Bacteria"/>
</dbReference>
<evidence type="ECO:0000313" key="4">
    <source>
        <dbReference type="Proteomes" id="UP000014113"/>
    </source>
</evidence>
<dbReference type="PANTHER" id="PTHR21666">
    <property type="entry name" value="PEPTIDASE-RELATED"/>
    <property type="match status" value="1"/>
</dbReference>
<dbReference type="CDD" id="cd12797">
    <property type="entry name" value="M23_peptidase"/>
    <property type="match status" value="1"/>
</dbReference>
<feature type="domain" description="M23ase beta-sheet core" evidence="1">
    <location>
        <begin position="195"/>
        <end position="283"/>
    </location>
</feature>
<keyword evidence="4" id="KW-1185">Reference proteome</keyword>
<dbReference type="InterPro" id="IPR016047">
    <property type="entry name" value="M23ase_b-sheet_dom"/>
</dbReference>
<dbReference type="InterPro" id="IPR050570">
    <property type="entry name" value="Cell_wall_metabolism_enzyme"/>
</dbReference>
<dbReference type="SUPFAM" id="SSF51261">
    <property type="entry name" value="Duplicated hybrid motif"/>
    <property type="match status" value="1"/>
</dbReference>
<dbReference type="InterPro" id="IPR011055">
    <property type="entry name" value="Dup_hybrid_motif"/>
</dbReference>
<dbReference type="OrthoDB" id="1654093at2"/>
<protein>
    <submittedName>
        <fullName evidence="3">Uncharacterized protein</fullName>
    </submittedName>
</protein>
<sequence>MKKLLGFTLATVSLSVLLFFPTLTKADVQAKSMYRMYNPNSGEHFYTSALAERKNLVSLGWKYEGVAWYAPANGQPVYRLYNPNAGDHHYTLDGNERQFLIRAGWRDENIGWYSDSNQGVPIYRAFNPNARVGTHNFTASLGEQNALVKLGWHDEKIAWYGLANIPQFQSPLKTPLYVTSPFGNREDPTGQSGTQHDGIDLYGTRNQEILAAREGVVVDTGNHYSAGNYVVLQHDNGLYSYYFHLTKSLVVKNQEITTGQVIGLMGDTGYATGVHLHFGLSKQFWREYINPQPYLESYIQDWFWS</sequence>